<dbReference type="GO" id="GO:0010314">
    <property type="term" value="F:phosphatidylinositol-5-phosphate binding"/>
    <property type="evidence" value="ECO:0007669"/>
    <property type="project" value="TreeGrafter"/>
</dbReference>
<evidence type="ECO:0000256" key="2">
    <source>
        <dbReference type="ARBA" id="ARBA00023136"/>
    </source>
</evidence>
<protein>
    <submittedName>
        <fullName evidence="5">Transposase</fullName>
    </submittedName>
</protein>
<sequence length="70" mass="7683">MHELLSQVLDHRDLSKAGALFSVRDWDIVSDLPAATPKLKHIFNSSSYASDSNAQSVVEICLARITSAVR</sequence>
<reference evidence="5" key="1">
    <citation type="submission" date="2016-06" db="UniProtKB">
        <authorList>
            <consortium name="WormBaseParasite"/>
        </authorList>
    </citation>
    <scope>IDENTIFICATION</scope>
</reference>
<evidence type="ECO:0000256" key="1">
    <source>
        <dbReference type="ARBA" id="ARBA00004184"/>
    </source>
</evidence>
<dbReference type="InterPro" id="IPR039888">
    <property type="entry name" value="Melted-like"/>
</dbReference>
<proteinExistence type="predicted"/>
<comment type="subcellular location">
    <subcellularLocation>
        <location evidence="1">Endomembrane system</location>
        <topology evidence="1">Peripheral membrane protein</topology>
    </subcellularLocation>
</comment>
<reference evidence="3 4" key="2">
    <citation type="submission" date="2018-11" db="EMBL/GenBank/DDBJ databases">
        <authorList>
            <consortium name="Pathogen Informatics"/>
        </authorList>
    </citation>
    <scope>NUCLEOTIDE SEQUENCE [LARGE SCALE GENOMIC DNA]</scope>
</reference>
<dbReference type="OrthoDB" id="5869902at2759"/>
<name>A0A183IWH0_9BILA</name>
<organism evidence="5">
    <name type="scientific">Soboliphyme baturini</name>
    <dbReference type="NCBI Taxonomy" id="241478"/>
    <lineage>
        <taxon>Eukaryota</taxon>
        <taxon>Metazoa</taxon>
        <taxon>Ecdysozoa</taxon>
        <taxon>Nematoda</taxon>
        <taxon>Enoplea</taxon>
        <taxon>Dorylaimia</taxon>
        <taxon>Dioctophymatida</taxon>
        <taxon>Dioctophymatoidea</taxon>
        <taxon>Soboliphymatidae</taxon>
        <taxon>Soboliphyme</taxon>
    </lineage>
</organism>
<evidence type="ECO:0000313" key="5">
    <source>
        <dbReference type="WBParaSite" id="SBAD_0000826301-mRNA-1"/>
    </source>
</evidence>
<keyword evidence="4" id="KW-1185">Reference proteome</keyword>
<dbReference type="GO" id="GO:0012505">
    <property type="term" value="C:endomembrane system"/>
    <property type="evidence" value="ECO:0007669"/>
    <property type="project" value="UniProtKB-SubCell"/>
</dbReference>
<dbReference type="EMBL" id="UZAM01011120">
    <property type="protein sequence ID" value="VDP14886.1"/>
    <property type="molecule type" value="Genomic_DNA"/>
</dbReference>
<evidence type="ECO:0000313" key="3">
    <source>
        <dbReference type="EMBL" id="VDP14886.1"/>
    </source>
</evidence>
<dbReference type="GO" id="GO:0009966">
    <property type="term" value="P:regulation of signal transduction"/>
    <property type="evidence" value="ECO:0007669"/>
    <property type="project" value="TreeGrafter"/>
</dbReference>
<gene>
    <name evidence="3" type="ORF">SBAD_LOCUS7966</name>
</gene>
<dbReference type="Proteomes" id="UP000270296">
    <property type="component" value="Unassembled WGS sequence"/>
</dbReference>
<dbReference type="PANTHER" id="PTHR21630">
    <property type="entry name" value="VEPH-A/MELTED"/>
    <property type="match status" value="1"/>
</dbReference>
<accession>A0A183IWH0</accession>
<dbReference type="PANTHER" id="PTHR21630:SF10">
    <property type="entry name" value="VENTRICULAR ZONE-EXPRESSED PH DOMAIN-CONTAINING PROTEIN HOMOLOG 1"/>
    <property type="match status" value="1"/>
</dbReference>
<evidence type="ECO:0000313" key="4">
    <source>
        <dbReference type="Proteomes" id="UP000270296"/>
    </source>
</evidence>
<keyword evidence="2" id="KW-0472">Membrane</keyword>
<dbReference type="GO" id="GO:0005886">
    <property type="term" value="C:plasma membrane"/>
    <property type="evidence" value="ECO:0007669"/>
    <property type="project" value="TreeGrafter"/>
</dbReference>
<dbReference type="AlphaFoldDB" id="A0A183IWH0"/>
<dbReference type="WBParaSite" id="SBAD_0000826301-mRNA-1">
    <property type="protein sequence ID" value="SBAD_0000826301-mRNA-1"/>
    <property type="gene ID" value="SBAD_0000826301"/>
</dbReference>